<name>A0A0E0KHZ0_ORYPU</name>
<accession>A0A0E0KHZ0</accession>
<feature type="compositionally biased region" description="Low complexity" evidence="1">
    <location>
        <begin position="29"/>
        <end position="45"/>
    </location>
</feature>
<reference evidence="2" key="1">
    <citation type="submission" date="2015-04" db="UniProtKB">
        <authorList>
            <consortium name="EnsemblPlants"/>
        </authorList>
    </citation>
    <scope>IDENTIFICATION</scope>
</reference>
<protein>
    <submittedName>
        <fullName evidence="2">Uncharacterized protein</fullName>
    </submittedName>
</protein>
<sequence>MGDATTKEKKKVIVTAYEEVPPPPRRRPPGSGRAGSTSSSTTMTTAEVTTWRQAKAAPASASAAHHGVAGARYRGSNRRALLLAYAQHLRRRDQRGAGGGRPRVLLEWGKWKAQGHPGVGAGGNAVREDIDWQIAVCLFDSFHVSLTCARACHVGCSVVAGGEEEKLVLQVPAVDQGVSPASSENRGECAVQEQGDQSTGQCRIIWLIDRLPLLPICCAAPFWRI</sequence>
<reference evidence="2" key="2">
    <citation type="submission" date="2018-05" db="EMBL/GenBank/DDBJ databases">
        <title>OpunRS2 (Oryza punctata Reference Sequence Version 2).</title>
        <authorList>
            <person name="Zhang J."/>
            <person name="Kudrna D."/>
            <person name="Lee S."/>
            <person name="Talag J."/>
            <person name="Welchert J."/>
            <person name="Wing R.A."/>
        </authorList>
    </citation>
    <scope>NUCLEOTIDE SEQUENCE [LARGE SCALE GENOMIC DNA]</scope>
</reference>
<proteinExistence type="predicted"/>
<evidence type="ECO:0000313" key="2">
    <source>
        <dbReference type="EnsemblPlants" id="OPUNC03G28380.1"/>
    </source>
</evidence>
<keyword evidence="3" id="KW-1185">Reference proteome</keyword>
<dbReference type="Proteomes" id="UP000026962">
    <property type="component" value="Chromosome 3"/>
</dbReference>
<dbReference type="STRING" id="4537.A0A0E0KHZ0"/>
<evidence type="ECO:0000256" key="1">
    <source>
        <dbReference type="SAM" id="MobiDB-lite"/>
    </source>
</evidence>
<feature type="region of interest" description="Disordered" evidence="1">
    <location>
        <begin position="1"/>
        <end position="45"/>
    </location>
</feature>
<evidence type="ECO:0000313" key="3">
    <source>
        <dbReference type="Proteomes" id="UP000026962"/>
    </source>
</evidence>
<organism evidence="2">
    <name type="scientific">Oryza punctata</name>
    <name type="common">Red rice</name>
    <dbReference type="NCBI Taxonomy" id="4537"/>
    <lineage>
        <taxon>Eukaryota</taxon>
        <taxon>Viridiplantae</taxon>
        <taxon>Streptophyta</taxon>
        <taxon>Embryophyta</taxon>
        <taxon>Tracheophyta</taxon>
        <taxon>Spermatophyta</taxon>
        <taxon>Magnoliopsida</taxon>
        <taxon>Liliopsida</taxon>
        <taxon>Poales</taxon>
        <taxon>Poaceae</taxon>
        <taxon>BOP clade</taxon>
        <taxon>Oryzoideae</taxon>
        <taxon>Oryzeae</taxon>
        <taxon>Oryzinae</taxon>
        <taxon>Oryza</taxon>
    </lineage>
</organism>
<dbReference type="Gramene" id="OPUNC03G28380.1">
    <property type="protein sequence ID" value="OPUNC03G28380.1"/>
    <property type="gene ID" value="OPUNC03G28380"/>
</dbReference>
<dbReference type="HOGENOM" id="CLU_1231605_0_0_1"/>
<dbReference type="EnsemblPlants" id="OPUNC03G28380.1">
    <property type="protein sequence ID" value="OPUNC03G28380.1"/>
    <property type="gene ID" value="OPUNC03G28380"/>
</dbReference>
<dbReference type="AlphaFoldDB" id="A0A0E0KHZ0"/>